<accession>A0A3E4LZC5</accession>
<organism evidence="1 2">
    <name type="scientific">Agathobacter rectalis</name>
    <dbReference type="NCBI Taxonomy" id="39491"/>
    <lineage>
        <taxon>Bacteria</taxon>
        <taxon>Bacillati</taxon>
        <taxon>Bacillota</taxon>
        <taxon>Clostridia</taxon>
        <taxon>Lachnospirales</taxon>
        <taxon>Lachnospiraceae</taxon>
        <taxon>Agathobacter</taxon>
    </lineage>
</organism>
<dbReference type="Pfam" id="PF18941">
    <property type="entry name" value="DUF5688"/>
    <property type="match status" value="1"/>
</dbReference>
<comment type="caution">
    <text evidence="1">The sequence shown here is derived from an EMBL/GenBank/DDBJ whole genome shotgun (WGS) entry which is preliminary data.</text>
</comment>
<name>A0A3E4LZC5_9FIRM</name>
<sequence length="338" mass="39054">MMDYEIFKDVIEDQIKDYLPDSFKNADILIRRAHETNESYDEICAILSDEKMSPAVGIKYYYEKYREKENIQSILRELAGSIVELHDIKKEVEDIVDLDNVQHNILYAVVNTEANREFLENAPHRQLQDLSVVYRIRLGNDEYGKEISMKINNDIMNQMELTEQNLFDLASENTNRIYPAKAVSMEEQIREILQRQGMDNETIDVLVDARMLRESPLWVVKNDAPVGGAAIIANTDVFDELSRKIGDDLYIIPSSVHEVLVMPAGQNDALKLADMVLDINRTETLLADRLSNQIYKYDKENKEITMATDTPNKSIEYYNSYKAKTNDLERKQPKGPKM</sequence>
<dbReference type="InterPro" id="IPR043743">
    <property type="entry name" value="DUF5688"/>
</dbReference>
<dbReference type="Proteomes" id="UP000261052">
    <property type="component" value="Unassembled WGS sequence"/>
</dbReference>
<gene>
    <name evidence="1" type="ORF">DXD13_09425</name>
</gene>
<dbReference type="RefSeq" id="WP_117686159.1">
    <property type="nucleotide sequence ID" value="NZ_QSQP01000010.1"/>
</dbReference>
<protein>
    <submittedName>
        <fullName evidence="1">Uncharacterized protein</fullName>
    </submittedName>
</protein>
<proteinExistence type="predicted"/>
<evidence type="ECO:0000313" key="1">
    <source>
        <dbReference type="EMBL" id="RGK42605.1"/>
    </source>
</evidence>
<evidence type="ECO:0000313" key="2">
    <source>
        <dbReference type="Proteomes" id="UP000261052"/>
    </source>
</evidence>
<dbReference type="AlphaFoldDB" id="A0A3E4LZC5"/>
<reference evidence="1 2" key="1">
    <citation type="submission" date="2018-08" db="EMBL/GenBank/DDBJ databases">
        <title>A genome reference for cultivated species of the human gut microbiota.</title>
        <authorList>
            <person name="Zou Y."/>
            <person name="Xue W."/>
            <person name="Luo G."/>
        </authorList>
    </citation>
    <scope>NUCLEOTIDE SEQUENCE [LARGE SCALE GENOMIC DNA]</scope>
    <source>
        <strain evidence="1 2">TF11-15AC</strain>
    </source>
</reference>
<dbReference type="EMBL" id="QSQP01000010">
    <property type="protein sequence ID" value="RGK42605.1"/>
    <property type="molecule type" value="Genomic_DNA"/>
</dbReference>